<evidence type="ECO:0000313" key="14">
    <source>
        <dbReference type="EMBL" id="EMP37900.1"/>
    </source>
</evidence>
<dbReference type="InterPro" id="IPR054017">
    <property type="entry name" value="GKRP_SIS_2"/>
</dbReference>
<dbReference type="eggNOG" id="ENOG502QS2J">
    <property type="taxonomic scope" value="Eukaryota"/>
</dbReference>
<feature type="domain" description="SIS" evidence="13">
    <location>
        <begin position="157"/>
        <end position="350"/>
    </location>
</feature>
<evidence type="ECO:0000256" key="9">
    <source>
        <dbReference type="ARBA" id="ARBA00060904"/>
    </source>
</evidence>
<dbReference type="STRING" id="8469.M7BQB8"/>
<evidence type="ECO:0000256" key="6">
    <source>
        <dbReference type="ARBA" id="ARBA00023128"/>
    </source>
</evidence>
<accession>M7BQB8</accession>
<keyword evidence="7" id="KW-0539">Nucleus</keyword>
<keyword evidence="14" id="KW-0418">Kinase</keyword>
<evidence type="ECO:0000256" key="2">
    <source>
        <dbReference type="ARBA" id="ARBA00004173"/>
    </source>
</evidence>
<dbReference type="Pfam" id="PF20741">
    <property type="entry name" value="GKRP-like_C"/>
    <property type="match status" value="1"/>
</dbReference>
<dbReference type="InterPro" id="IPR040190">
    <property type="entry name" value="MURQ/GCKR"/>
</dbReference>
<organism evidence="14 15">
    <name type="scientific">Chelonia mydas</name>
    <name type="common">Green sea-turtle</name>
    <name type="synonym">Chelonia agassizi</name>
    <dbReference type="NCBI Taxonomy" id="8469"/>
    <lineage>
        <taxon>Eukaryota</taxon>
        <taxon>Metazoa</taxon>
        <taxon>Chordata</taxon>
        <taxon>Craniata</taxon>
        <taxon>Vertebrata</taxon>
        <taxon>Euteleostomi</taxon>
        <taxon>Archelosauria</taxon>
        <taxon>Testudinata</taxon>
        <taxon>Testudines</taxon>
        <taxon>Cryptodira</taxon>
        <taxon>Durocryptodira</taxon>
        <taxon>Americhelydia</taxon>
        <taxon>Chelonioidea</taxon>
        <taxon>Cheloniidae</taxon>
        <taxon>Chelonia</taxon>
    </lineage>
</organism>
<dbReference type="Pfam" id="PF22645">
    <property type="entry name" value="GKRP_SIS_N"/>
    <property type="match status" value="1"/>
</dbReference>
<dbReference type="GO" id="GO:1901135">
    <property type="term" value="P:carbohydrate derivative metabolic process"/>
    <property type="evidence" value="ECO:0007669"/>
    <property type="project" value="InterPro"/>
</dbReference>
<dbReference type="GO" id="GO:0005654">
    <property type="term" value="C:nucleoplasm"/>
    <property type="evidence" value="ECO:0007669"/>
    <property type="project" value="TreeGrafter"/>
</dbReference>
<dbReference type="GO" id="GO:0019899">
    <property type="term" value="F:enzyme binding"/>
    <property type="evidence" value="ECO:0007669"/>
    <property type="project" value="TreeGrafter"/>
</dbReference>
<dbReference type="PANTHER" id="PTHR10088:SF4">
    <property type="entry name" value="GLUCOKINASE REGULATORY PROTEIN"/>
    <property type="match status" value="1"/>
</dbReference>
<dbReference type="InterPro" id="IPR001347">
    <property type="entry name" value="SIS_dom"/>
</dbReference>
<dbReference type="AlphaFoldDB" id="M7BQB8"/>
<dbReference type="FunFam" id="3.40.50.12620:FF:000001">
    <property type="entry name" value="Glucokinase regulatory protein"/>
    <property type="match status" value="1"/>
</dbReference>
<dbReference type="FunFam" id="3.40.50.10490:FF:000033">
    <property type="entry name" value="Glucokinase regulatory protein"/>
    <property type="match status" value="1"/>
</dbReference>
<gene>
    <name evidence="14" type="ORF">UY3_04882</name>
</gene>
<proteinExistence type="inferred from homology"/>
<dbReference type="Pfam" id="PF22198">
    <property type="entry name" value="GKRP_SIS_2"/>
    <property type="match status" value="1"/>
</dbReference>
<comment type="subcellular location">
    <subcellularLocation>
        <location evidence="3">Cytoplasm</location>
    </subcellularLocation>
    <subcellularLocation>
        <location evidence="2">Mitochondrion</location>
    </subcellularLocation>
    <subcellularLocation>
        <location evidence="1">Nucleus</location>
    </subcellularLocation>
</comment>
<evidence type="ECO:0000256" key="10">
    <source>
        <dbReference type="ARBA" id="ARBA00065019"/>
    </source>
</evidence>
<dbReference type="Gene3D" id="1.10.8.1080">
    <property type="match status" value="1"/>
</dbReference>
<name>M7BQB8_CHEMY</name>
<evidence type="ECO:0000256" key="11">
    <source>
        <dbReference type="ARBA" id="ARBA00073034"/>
    </source>
</evidence>
<comment type="subunit">
    <text evidence="10">Interacts (fructose 6-phosphate bound form) with GCK.</text>
</comment>
<feature type="region of interest" description="Disordered" evidence="12">
    <location>
        <begin position="669"/>
        <end position="691"/>
    </location>
</feature>
<keyword evidence="4" id="KW-0963">Cytoplasm</keyword>
<dbReference type="GO" id="GO:0019210">
    <property type="term" value="F:kinase inhibitor activity"/>
    <property type="evidence" value="ECO:0007669"/>
    <property type="project" value="UniProtKB-ARBA"/>
</dbReference>
<evidence type="ECO:0000256" key="3">
    <source>
        <dbReference type="ARBA" id="ARBA00004496"/>
    </source>
</evidence>
<keyword evidence="14" id="KW-0808">Transferase</keyword>
<keyword evidence="6" id="KW-0496">Mitochondrion</keyword>
<dbReference type="Gene3D" id="3.40.50.10490">
    <property type="entry name" value="Glucose-6-phosphate isomerase like protein, domain 1"/>
    <property type="match status" value="1"/>
</dbReference>
<keyword evidence="5" id="KW-0677">Repeat</keyword>
<evidence type="ECO:0000259" key="13">
    <source>
        <dbReference type="PROSITE" id="PS51464"/>
    </source>
</evidence>
<evidence type="ECO:0000256" key="12">
    <source>
        <dbReference type="SAM" id="MobiDB-lite"/>
    </source>
</evidence>
<feature type="domain" description="SIS" evidence="13">
    <location>
        <begin position="387"/>
        <end position="566"/>
    </location>
</feature>
<keyword evidence="15" id="KW-1185">Reference proteome</keyword>
<evidence type="ECO:0000256" key="5">
    <source>
        <dbReference type="ARBA" id="ARBA00022737"/>
    </source>
</evidence>
<evidence type="ECO:0000256" key="4">
    <source>
        <dbReference type="ARBA" id="ARBA00022490"/>
    </source>
</evidence>
<feature type="compositionally biased region" description="Basic and acidic residues" evidence="12">
    <location>
        <begin position="679"/>
        <end position="691"/>
    </location>
</feature>
<comment type="similarity">
    <text evidence="9">Belongs to the GCKR family.</text>
</comment>
<evidence type="ECO:0000256" key="7">
    <source>
        <dbReference type="ARBA" id="ARBA00023242"/>
    </source>
</evidence>
<reference evidence="15" key="1">
    <citation type="journal article" date="2013" name="Nat. Genet.">
        <title>The draft genomes of soft-shell turtle and green sea turtle yield insights into the development and evolution of the turtle-specific body plan.</title>
        <authorList>
            <person name="Wang Z."/>
            <person name="Pascual-Anaya J."/>
            <person name="Zadissa A."/>
            <person name="Li W."/>
            <person name="Niimura Y."/>
            <person name="Huang Z."/>
            <person name="Li C."/>
            <person name="White S."/>
            <person name="Xiong Z."/>
            <person name="Fang D."/>
            <person name="Wang B."/>
            <person name="Ming Y."/>
            <person name="Chen Y."/>
            <person name="Zheng Y."/>
            <person name="Kuraku S."/>
            <person name="Pignatelli M."/>
            <person name="Herrero J."/>
            <person name="Beal K."/>
            <person name="Nozawa M."/>
            <person name="Li Q."/>
            <person name="Wang J."/>
            <person name="Zhang H."/>
            <person name="Yu L."/>
            <person name="Shigenobu S."/>
            <person name="Wang J."/>
            <person name="Liu J."/>
            <person name="Flicek P."/>
            <person name="Searle S."/>
            <person name="Wang J."/>
            <person name="Kuratani S."/>
            <person name="Yin Y."/>
            <person name="Aken B."/>
            <person name="Zhang G."/>
            <person name="Irie N."/>
        </authorList>
    </citation>
    <scope>NUCLEOTIDE SEQUENCE [LARGE SCALE GENOMIC DNA]</scope>
</reference>
<keyword evidence="8" id="KW-0119">Carbohydrate metabolism</keyword>
<dbReference type="Proteomes" id="UP000031443">
    <property type="component" value="Unassembled WGS sequence"/>
</dbReference>
<dbReference type="GO" id="GO:0009750">
    <property type="term" value="P:response to fructose"/>
    <property type="evidence" value="ECO:0007669"/>
    <property type="project" value="TreeGrafter"/>
</dbReference>
<sequence length="691" mass="76812">MEELLSVQLLTPDGTVAGFQTRLPEERKPAMVYGEDILELLTLRGLTRTNKFAMRSFAVPEICYCDPETWEGEPGRKAAAWQYQCASLAGYEATLPISEKSNPITRELDKADPVQIVQLLKECDAEIFQEEDEALLNYTRLYSESVLKTMIDIINRVQEVLKDPDNTLIVLSGGGTSGRLAFLIAVSFNKLLKGLGQLPRYTYIIAGGDRSLVVSQEGLEDCALLGIEELSKVCEGKKKVVFIGISCGFSAPFVAGQLDFCMNNLDIFLPVLVGFNPVSMARNDKIEGWHSTFRQVAERMQKLQESHKAFILNPAVGPEGISGSSWMKGGSATKILLETLLLGAHKTVSKDTDISEKCLLEILRTYERAHKVTYAQSKKIAALMKQAGTSLQKKARVYMVGWHTLGIIAIMDGAECIPTFGADYNDVRGFLIGDHSEMFNKEADLIMQGPQFAFSQEDFVKTILPSLTELDTVLFVFTLDDDLTEVEKLVVQVKEKTSNVQALSHATVGQYLPASLKKLFPCIMSIMWPILFLEYEGNFIQKFQRELSTKWILNTVSTGAHVLKGKILHNYMVDLRISNSKLFWRAVSILQRFTGHSQARCLEGLLQTIYDPEVLSDDIRNTEISKHIAIATEKKKVVPTALLCLLRNCSVQEAQLRLDTSPSIRAAIESSLNAPGRKRGADKSDSTGRSV</sequence>
<dbReference type="GO" id="GO:0042593">
    <property type="term" value="P:glucose homeostasis"/>
    <property type="evidence" value="ECO:0007669"/>
    <property type="project" value="TreeGrafter"/>
</dbReference>
<dbReference type="FunFam" id="1.10.8.1080:FF:000002">
    <property type="entry name" value="Glucokinase regulatory protein"/>
    <property type="match status" value="1"/>
</dbReference>
<evidence type="ECO:0000313" key="15">
    <source>
        <dbReference type="Proteomes" id="UP000031443"/>
    </source>
</evidence>
<dbReference type="GO" id="GO:0030246">
    <property type="term" value="F:carbohydrate binding"/>
    <property type="evidence" value="ECO:0007669"/>
    <property type="project" value="TreeGrafter"/>
</dbReference>
<dbReference type="Gene3D" id="3.40.50.12620">
    <property type="match status" value="1"/>
</dbReference>
<dbReference type="GO" id="GO:0005739">
    <property type="term" value="C:mitochondrion"/>
    <property type="evidence" value="ECO:0007669"/>
    <property type="project" value="UniProtKB-SubCell"/>
</dbReference>
<dbReference type="InterPro" id="IPR046348">
    <property type="entry name" value="SIS_dom_sf"/>
</dbReference>
<protein>
    <recommendedName>
        <fullName evidence="11">Glucokinase regulatory protein</fullName>
    </recommendedName>
</protein>
<evidence type="ECO:0000256" key="1">
    <source>
        <dbReference type="ARBA" id="ARBA00004123"/>
    </source>
</evidence>
<dbReference type="PROSITE" id="PS51464">
    <property type="entry name" value="SIS"/>
    <property type="match status" value="2"/>
</dbReference>
<dbReference type="PANTHER" id="PTHR10088">
    <property type="entry name" value="GLUCOKINASE REGULATORY PROTEIN"/>
    <property type="match status" value="1"/>
</dbReference>
<dbReference type="GO" id="GO:0070095">
    <property type="term" value="F:fructose-6-phosphate binding"/>
    <property type="evidence" value="ECO:0007669"/>
    <property type="project" value="TreeGrafter"/>
</dbReference>
<evidence type="ECO:0000256" key="8">
    <source>
        <dbReference type="ARBA" id="ARBA00023277"/>
    </source>
</evidence>
<dbReference type="GO" id="GO:0005829">
    <property type="term" value="C:cytosol"/>
    <property type="evidence" value="ECO:0007669"/>
    <property type="project" value="TreeGrafter"/>
</dbReference>
<dbReference type="EMBL" id="KB521028">
    <property type="protein sequence ID" value="EMP37900.1"/>
    <property type="molecule type" value="Genomic_DNA"/>
</dbReference>
<dbReference type="GO" id="GO:0016301">
    <property type="term" value="F:kinase activity"/>
    <property type="evidence" value="ECO:0007669"/>
    <property type="project" value="UniProtKB-KW"/>
</dbReference>
<dbReference type="SUPFAM" id="SSF53697">
    <property type="entry name" value="SIS domain"/>
    <property type="match status" value="2"/>
</dbReference>